<gene>
    <name evidence="12" type="primary">Dwil\GK24811</name>
    <name evidence="12" type="ORF">Dwil_GK24811</name>
</gene>
<evidence type="ECO:0000256" key="9">
    <source>
        <dbReference type="ARBA" id="ARBA00023136"/>
    </source>
</evidence>
<organism evidence="12 13">
    <name type="scientific">Drosophila willistoni</name>
    <name type="common">Fruit fly</name>
    <dbReference type="NCBI Taxonomy" id="7260"/>
    <lineage>
        <taxon>Eukaryota</taxon>
        <taxon>Metazoa</taxon>
        <taxon>Ecdysozoa</taxon>
        <taxon>Arthropoda</taxon>
        <taxon>Hexapoda</taxon>
        <taxon>Insecta</taxon>
        <taxon>Pterygota</taxon>
        <taxon>Neoptera</taxon>
        <taxon>Endopterygota</taxon>
        <taxon>Diptera</taxon>
        <taxon>Brachycera</taxon>
        <taxon>Muscomorpha</taxon>
        <taxon>Ephydroidea</taxon>
        <taxon>Drosophilidae</taxon>
        <taxon>Drosophila</taxon>
        <taxon>Sophophora</taxon>
    </lineage>
</organism>
<dbReference type="Pfam" id="PF00067">
    <property type="entry name" value="p450"/>
    <property type="match status" value="1"/>
</dbReference>
<proteinExistence type="inferred from homology"/>
<protein>
    <submittedName>
        <fullName evidence="12">Uncharacterized protein</fullName>
        <ecNumber evidence="12">1.14.-.-</ecNumber>
    </submittedName>
</protein>
<dbReference type="SUPFAM" id="SSF48264">
    <property type="entry name" value="Cytochrome P450"/>
    <property type="match status" value="1"/>
</dbReference>
<keyword evidence="5 10" id="KW-0479">Metal-binding</keyword>
<dbReference type="OrthoDB" id="3945418at2759"/>
<evidence type="ECO:0000256" key="4">
    <source>
        <dbReference type="ARBA" id="ARBA00022617"/>
    </source>
</evidence>
<dbReference type="OMA" id="RPEHEQS"/>
<keyword evidence="13" id="KW-1185">Reference proteome</keyword>
<dbReference type="InterPro" id="IPR002401">
    <property type="entry name" value="Cyt_P450_E_grp-I"/>
</dbReference>
<comment type="similarity">
    <text evidence="3 11">Belongs to the cytochrome P450 family.</text>
</comment>
<dbReference type="PhylomeDB" id="B4N1E4"/>
<evidence type="ECO:0000256" key="3">
    <source>
        <dbReference type="ARBA" id="ARBA00010617"/>
    </source>
</evidence>
<evidence type="ECO:0000256" key="11">
    <source>
        <dbReference type="RuleBase" id="RU000461"/>
    </source>
</evidence>
<evidence type="ECO:0000256" key="1">
    <source>
        <dbReference type="ARBA" id="ARBA00001971"/>
    </source>
</evidence>
<dbReference type="InterPro" id="IPR017972">
    <property type="entry name" value="Cyt_P450_CS"/>
</dbReference>
<keyword evidence="8 11" id="KW-0503">Monooxygenase</keyword>
<evidence type="ECO:0000313" key="12">
    <source>
        <dbReference type="EMBL" id="EDW78081.1"/>
    </source>
</evidence>
<dbReference type="EC" id="1.14.-.-" evidence="12"/>
<dbReference type="Proteomes" id="UP000007798">
    <property type="component" value="Unassembled WGS sequence"/>
</dbReference>
<dbReference type="FunCoup" id="B4N1E4">
    <property type="interactions" value="18"/>
</dbReference>
<evidence type="ECO:0000256" key="8">
    <source>
        <dbReference type="ARBA" id="ARBA00023033"/>
    </source>
</evidence>
<dbReference type="CDD" id="cd11054">
    <property type="entry name" value="CYP24A1-like"/>
    <property type="match status" value="1"/>
</dbReference>
<keyword evidence="7 10" id="KW-0408">Iron</keyword>
<dbReference type="HOGENOM" id="CLU_001570_28_0_1"/>
<dbReference type="PROSITE" id="PS00086">
    <property type="entry name" value="CYTOCHROME_P450"/>
    <property type="match status" value="1"/>
</dbReference>
<dbReference type="GO" id="GO:0005506">
    <property type="term" value="F:iron ion binding"/>
    <property type="evidence" value="ECO:0007669"/>
    <property type="project" value="InterPro"/>
</dbReference>
<dbReference type="InterPro" id="IPR050479">
    <property type="entry name" value="CYP11_CYP27_families"/>
</dbReference>
<dbReference type="eggNOG" id="KOG0159">
    <property type="taxonomic scope" value="Eukaryota"/>
</dbReference>
<keyword evidence="6 11" id="KW-0560">Oxidoreductase</keyword>
<dbReference type="GO" id="GO:0020037">
    <property type="term" value="F:heme binding"/>
    <property type="evidence" value="ECO:0007669"/>
    <property type="project" value="InterPro"/>
</dbReference>
<comment type="cofactor">
    <cofactor evidence="1 10">
        <name>heme</name>
        <dbReference type="ChEBI" id="CHEBI:30413"/>
    </cofactor>
</comment>
<keyword evidence="4 10" id="KW-0349">Heme</keyword>
<dbReference type="GO" id="GO:0016020">
    <property type="term" value="C:membrane"/>
    <property type="evidence" value="ECO:0007669"/>
    <property type="project" value="UniProtKB-SubCell"/>
</dbReference>
<reference evidence="12 13" key="1">
    <citation type="journal article" date="2007" name="Nature">
        <title>Evolution of genes and genomes on the Drosophila phylogeny.</title>
        <authorList>
            <consortium name="Drosophila 12 Genomes Consortium"/>
            <person name="Clark A.G."/>
            <person name="Eisen M.B."/>
            <person name="Smith D.R."/>
            <person name="Bergman C.M."/>
            <person name="Oliver B."/>
            <person name="Markow T.A."/>
            <person name="Kaufman T.C."/>
            <person name="Kellis M."/>
            <person name="Gelbart W."/>
            <person name="Iyer V.N."/>
            <person name="Pollard D.A."/>
            <person name="Sackton T.B."/>
            <person name="Larracuente A.M."/>
            <person name="Singh N.D."/>
            <person name="Abad J.P."/>
            <person name="Abt D.N."/>
            <person name="Adryan B."/>
            <person name="Aguade M."/>
            <person name="Akashi H."/>
            <person name="Anderson W.W."/>
            <person name="Aquadro C.F."/>
            <person name="Ardell D.H."/>
            <person name="Arguello R."/>
            <person name="Artieri C.G."/>
            <person name="Barbash D.A."/>
            <person name="Barker D."/>
            <person name="Barsanti P."/>
            <person name="Batterham P."/>
            <person name="Batzoglou S."/>
            <person name="Begun D."/>
            <person name="Bhutkar A."/>
            <person name="Blanco E."/>
            <person name="Bosak S.A."/>
            <person name="Bradley R.K."/>
            <person name="Brand A.D."/>
            <person name="Brent M.R."/>
            <person name="Brooks A.N."/>
            <person name="Brown R.H."/>
            <person name="Butlin R.K."/>
            <person name="Caggese C."/>
            <person name="Calvi B.R."/>
            <person name="Bernardo de Carvalho A."/>
            <person name="Caspi A."/>
            <person name="Castrezana S."/>
            <person name="Celniker S.E."/>
            <person name="Chang J.L."/>
            <person name="Chapple C."/>
            <person name="Chatterji S."/>
            <person name="Chinwalla A."/>
            <person name="Civetta A."/>
            <person name="Clifton S.W."/>
            <person name="Comeron J.M."/>
            <person name="Costello J.C."/>
            <person name="Coyne J.A."/>
            <person name="Daub J."/>
            <person name="David R.G."/>
            <person name="Delcher A.L."/>
            <person name="Delehaunty K."/>
            <person name="Do C.B."/>
            <person name="Ebling H."/>
            <person name="Edwards K."/>
            <person name="Eickbush T."/>
            <person name="Evans J.D."/>
            <person name="Filipski A."/>
            <person name="Findeiss S."/>
            <person name="Freyhult E."/>
            <person name="Fulton L."/>
            <person name="Fulton R."/>
            <person name="Garcia A.C."/>
            <person name="Gardiner A."/>
            <person name="Garfield D.A."/>
            <person name="Garvin B.E."/>
            <person name="Gibson G."/>
            <person name="Gilbert D."/>
            <person name="Gnerre S."/>
            <person name="Godfrey J."/>
            <person name="Good R."/>
            <person name="Gotea V."/>
            <person name="Gravely B."/>
            <person name="Greenberg A.J."/>
            <person name="Griffiths-Jones S."/>
            <person name="Gross S."/>
            <person name="Guigo R."/>
            <person name="Gustafson E.A."/>
            <person name="Haerty W."/>
            <person name="Hahn M.W."/>
            <person name="Halligan D.L."/>
            <person name="Halpern A.L."/>
            <person name="Halter G.M."/>
            <person name="Han M.V."/>
            <person name="Heger A."/>
            <person name="Hillier L."/>
            <person name="Hinrichs A.S."/>
            <person name="Holmes I."/>
            <person name="Hoskins R.A."/>
            <person name="Hubisz M.J."/>
            <person name="Hultmark D."/>
            <person name="Huntley M.A."/>
            <person name="Jaffe D.B."/>
            <person name="Jagadeeshan S."/>
            <person name="Jeck W.R."/>
            <person name="Johnson J."/>
            <person name="Jones C.D."/>
            <person name="Jordan W.C."/>
            <person name="Karpen G.H."/>
            <person name="Kataoka E."/>
            <person name="Keightley P.D."/>
            <person name="Kheradpour P."/>
            <person name="Kirkness E.F."/>
            <person name="Koerich L.B."/>
            <person name="Kristiansen K."/>
            <person name="Kudrna D."/>
            <person name="Kulathinal R.J."/>
            <person name="Kumar S."/>
            <person name="Kwok R."/>
            <person name="Lander E."/>
            <person name="Langley C.H."/>
            <person name="Lapoint R."/>
            <person name="Lazzaro B.P."/>
            <person name="Lee S.J."/>
            <person name="Levesque L."/>
            <person name="Li R."/>
            <person name="Lin C.F."/>
            <person name="Lin M.F."/>
            <person name="Lindblad-Toh K."/>
            <person name="Llopart A."/>
            <person name="Long M."/>
            <person name="Low L."/>
            <person name="Lozovsky E."/>
            <person name="Lu J."/>
            <person name="Luo M."/>
            <person name="Machado C.A."/>
            <person name="Makalowski W."/>
            <person name="Marzo M."/>
            <person name="Matsuda M."/>
            <person name="Matzkin L."/>
            <person name="McAllister B."/>
            <person name="McBride C.S."/>
            <person name="McKernan B."/>
            <person name="McKernan K."/>
            <person name="Mendez-Lago M."/>
            <person name="Minx P."/>
            <person name="Mollenhauer M.U."/>
            <person name="Montooth K."/>
            <person name="Mount S.M."/>
            <person name="Mu X."/>
            <person name="Myers E."/>
            <person name="Negre B."/>
            <person name="Newfeld S."/>
            <person name="Nielsen R."/>
            <person name="Noor M.A."/>
            <person name="O'Grady P."/>
            <person name="Pachter L."/>
            <person name="Papaceit M."/>
            <person name="Parisi M.J."/>
            <person name="Parisi M."/>
            <person name="Parts L."/>
            <person name="Pedersen J.S."/>
            <person name="Pesole G."/>
            <person name="Phillippy A.M."/>
            <person name="Ponting C.P."/>
            <person name="Pop M."/>
            <person name="Porcelli D."/>
            <person name="Powell J.R."/>
            <person name="Prohaska S."/>
            <person name="Pruitt K."/>
            <person name="Puig M."/>
            <person name="Quesneville H."/>
            <person name="Ram K.R."/>
            <person name="Rand D."/>
            <person name="Rasmussen M.D."/>
            <person name="Reed L.K."/>
            <person name="Reenan R."/>
            <person name="Reily A."/>
            <person name="Remington K.A."/>
            <person name="Rieger T.T."/>
            <person name="Ritchie M.G."/>
            <person name="Robin C."/>
            <person name="Rogers Y.H."/>
            <person name="Rohde C."/>
            <person name="Rozas J."/>
            <person name="Rubenfield M.J."/>
            <person name="Ruiz A."/>
            <person name="Russo S."/>
            <person name="Salzberg S.L."/>
            <person name="Sanchez-Gracia A."/>
            <person name="Saranga D.J."/>
            <person name="Sato H."/>
            <person name="Schaeffer S.W."/>
            <person name="Schatz M.C."/>
            <person name="Schlenke T."/>
            <person name="Schwartz R."/>
            <person name="Segarra C."/>
            <person name="Singh R.S."/>
            <person name="Sirot L."/>
            <person name="Sirota M."/>
            <person name="Sisneros N.B."/>
            <person name="Smith C.D."/>
            <person name="Smith T.F."/>
            <person name="Spieth J."/>
            <person name="Stage D.E."/>
            <person name="Stark A."/>
            <person name="Stephan W."/>
            <person name="Strausberg R.L."/>
            <person name="Strempel S."/>
            <person name="Sturgill D."/>
            <person name="Sutton G."/>
            <person name="Sutton G.G."/>
            <person name="Tao W."/>
            <person name="Teichmann S."/>
            <person name="Tobari Y.N."/>
            <person name="Tomimura Y."/>
            <person name="Tsolas J.M."/>
            <person name="Valente V.L."/>
            <person name="Venter E."/>
            <person name="Venter J.C."/>
            <person name="Vicario S."/>
            <person name="Vieira F.G."/>
            <person name="Vilella A.J."/>
            <person name="Villasante A."/>
            <person name="Walenz B."/>
            <person name="Wang J."/>
            <person name="Wasserman M."/>
            <person name="Watts T."/>
            <person name="Wilson D."/>
            <person name="Wilson R.K."/>
            <person name="Wing R.A."/>
            <person name="Wolfner M.F."/>
            <person name="Wong A."/>
            <person name="Wong G.K."/>
            <person name="Wu C.I."/>
            <person name="Wu G."/>
            <person name="Yamamoto D."/>
            <person name="Yang H.P."/>
            <person name="Yang S.P."/>
            <person name="Yorke J.A."/>
            <person name="Yoshida K."/>
            <person name="Zdobnov E."/>
            <person name="Zhang P."/>
            <person name="Zhang Y."/>
            <person name="Zimin A.V."/>
            <person name="Baldwin J."/>
            <person name="Abdouelleil A."/>
            <person name="Abdulkadir J."/>
            <person name="Abebe A."/>
            <person name="Abera B."/>
            <person name="Abreu J."/>
            <person name="Acer S.C."/>
            <person name="Aftuck L."/>
            <person name="Alexander A."/>
            <person name="An P."/>
            <person name="Anderson E."/>
            <person name="Anderson S."/>
            <person name="Arachi H."/>
            <person name="Azer M."/>
            <person name="Bachantsang P."/>
            <person name="Barry A."/>
            <person name="Bayul T."/>
            <person name="Berlin A."/>
            <person name="Bessette D."/>
            <person name="Bloom T."/>
            <person name="Blye J."/>
            <person name="Boguslavskiy L."/>
            <person name="Bonnet C."/>
            <person name="Boukhgalter B."/>
            <person name="Bourzgui I."/>
            <person name="Brown A."/>
            <person name="Cahill P."/>
            <person name="Channer S."/>
            <person name="Cheshatsang Y."/>
            <person name="Chuda L."/>
            <person name="Citroen M."/>
            <person name="Collymore A."/>
            <person name="Cooke P."/>
            <person name="Costello M."/>
            <person name="D'Aco K."/>
            <person name="Daza R."/>
            <person name="De Haan G."/>
            <person name="DeGray S."/>
            <person name="DeMaso C."/>
            <person name="Dhargay N."/>
            <person name="Dooley K."/>
            <person name="Dooley E."/>
            <person name="Doricent M."/>
            <person name="Dorje P."/>
            <person name="Dorjee K."/>
            <person name="Dupes A."/>
            <person name="Elong R."/>
            <person name="Falk J."/>
            <person name="Farina A."/>
            <person name="Faro S."/>
            <person name="Ferguson D."/>
            <person name="Fisher S."/>
            <person name="Foley C.D."/>
            <person name="Franke A."/>
            <person name="Friedrich D."/>
            <person name="Gadbois L."/>
            <person name="Gearin G."/>
            <person name="Gearin C.R."/>
            <person name="Giannoukos G."/>
            <person name="Goode T."/>
            <person name="Graham J."/>
            <person name="Grandbois E."/>
            <person name="Grewal S."/>
            <person name="Gyaltsen K."/>
            <person name="Hafez N."/>
            <person name="Hagos B."/>
            <person name="Hall J."/>
            <person name="Henson C."/>
            <person name="Hollinger A."/>
            <person name="Honan T."/>
            <person name="Huard M.D."/>
            <person name="Hughes L."/>
            <person name="Hurhula B."/>
            <person name="Husby M.E."/>
            <person name="Kamat A."/>
            <person name="Kanga B."/>
            <person name="Kashin S."/>
            <person name="Khazanovich D."/>
            <person name="Kisner P."/>
            <person name="Lance K."/>
            <person name="Lara M."/>
            <person name="Lee W."/>
            <person name="Lennon N."/>
            <person name="Letendre F."/>
            <person name="LeVine R."/>
            <person name="Lipovsky A."/>
            <person name="Liu X."/>
            <person name="Liu J."/>
            <person name="Liu S."/>
            <person name="Lokyitsang T."/>
            <person name="Lokyitsang Y."/>
            <person name="Lubonja R."/>
            <person name="Lui A."/>
            <person name="MacDonald P."/>
            <person name="Magnisalis V."/>
            <person name="Maru K."/>
            <person name="Matthews C."/>
            <person name="McCusker W."/>
            <person name="McDonough S."/>
            <person name="Mehta T."/>
            <person name="Meldrim J."/>
            <person name="Meneus L."/>
            <person name="Mihai O."/>
            <person name="Mihalev A."/>
            <person name="Mihova T."/>
            <person name="Mittelman R."/>
            <person name="Mlenga V."/>
            <person name="Montmayeur A."/>
            <person name="Mulrain L."/>
            <person name="Navidi A."/>
            <person name="Naylor J."/>
            <person name="Negash T."/>
            <person name="Nguyen T."/>
            <person name="Nguyen N."/>
            <person name="Nicol R."/>
            <person name="Norbu C."/>
            <person name="Norbu N."/>
            <person name="Novod N."/>
            <person name="O'Neill B."/>
            <person name="Osman S."/>
            <person name="Markiewicz E."/>
            <person name="Oyono O.L."/>
            <person name="Patti C."/>
            <person name="Phunkhang P."/>
            <person name="Pierre F."/>
            <person name="Priest M."/>
            <person name="Raghuraman S."/>
            <person name="Rege F."/>
            <person name="Reyes R."/>
            <person name="Rise C."/>
            <person name="Rogov P."/>
            <person name="Ross K."/>
            <person name="Ryan E."/>
            <person name="Settipalli S."/>
            <person name="Shea T."/>
            <person name="Sherpa N."/>
            <person name="Shi L."/>
            <person name="Shih D."/>
            <person name="Sparrow T."/>
            <person name="Spaulding J."/>
            <person name="Stalker J."/>
            <person name="Stange-Thomann N."/>
            <person name="Stavropoulos S."/>
            <person name="Stone C."/>
            <person name="Strader C."/>
            <person name="Tesfaye S."/>
            <person name="Thomson T."/>
            <person name="Thoulutsang Y."/>
            <person name="Thoulutsang D."/>
            <person name="Topham K."/>
            <person name="Topping I."/>
            <person name="Tsamla T."/>
            <person name="Vassiliev H."/>
            <person name="Vo A."/>
            <person name="Wangchuk T."/>
            <person name="Wangdi T."/>
            <person name="Weiand M."/>
            <person name="Wilkinson J."/>
            <person name="Wilson A."/>
            <person name="Yadav S."/>
            <person name="Young G."/>
            <person name="Yu Q."/>
            <person name="Zembek L."/>
            <person name="Zhong D."/>
            <person name="Zimmer A."/>
            <person name="Zwirko Z."/>
            <person name="Jaffe D.B."/>
            <person name="Alvarez P."/>
            <person name="Brockman W."/>
            <person name="Butler J."/>
            <person name="Chin C."/>
            <person name="Gnerre S."/>
            <person name="Grabherr M."/>
            <person name="Kleber M."/>
            <person name="Mauceli E."/>
            <person name="MacCallum I."/>
        </authorList>
    </citation>
    <scope>NUCLEOTIDE SEQUENCE [LARGE SCALE GENOMIC DNA]</scope>
    <source>
        <strain evidence="13">Tucson 14030-0811.24</strain>
    </source>
</reference>
<dbReference type="PANTHER" id="PTHR24279">
    <property type="entry name" value="CYTOCHROME P450"/>
    <property type="match status" value="1"/>
</dbReference>
<dbReference type="InParanoid" id="B4N1E4"/>
<evidence type="ECO:0000256" key="6">
    <source>
        <dbReference type="ARBA" id="ARBA00023002"/>
    </source>
</evidence>
<dbReference type="PRINTS" id="PR00385">
    <property type="entry name" value="P450"/>
</dbReference>
<dbReference type="GO" id="GO:0016705">
    <property type="term" value="F:oxidoreductase activity, acting on paired donors, with incorporation or reduction of molecular oxygen"/>
    <property type="evidence" value="ECO:0007669"/>
    <property type="project" value="InterPro"/>
</dbReference>
<feature type="binding site" description="axial binding residue" evidence="10">
    <location>
        <position position="480"/>
    </location>
    <ligand>
        <name>heme</name>
        <dbReference type="ChEBI" id="CHEBI:30413"/>
    </ligand>
    <ligandPart>
        <name>Fe</name>
        <dbReference type="ChEBI" id="CHEBI:18248"/>
    </ligandPart>
</feature>
<dbReference type="FunFam" id="1.10.630.10:FF:000006">
    <property type="entry name" value="Cytochrome P450 302a1, mitochondrial"/>
    <property type="match status" value="1"/>
</dbReference>
<evidence type="ECO:0000256" key="5">
    <source>
        <dbReference type="ARBA" id="ARBA00022723"/>
    </source>
</evidence>
<evidence type="ECO:0000313" key="13">
    <source>
        <dbReference type="Proteomes" id="UP000007798"/>
    </source>
</evidence>
<dbReference type="Gene3D" id="1.10.630.10">
    <property type="entry name" value="Cytochrome P450"/>
    <property type="match status" value="1"/>
</dbReference>
<evidence type="ECO:0000256" key="10">
    <source>
        <dbReference type="PIRSR" id="PIRSR602401-1"/>
    </source>
</evidence>
<dbReference type="PANTHER" id="PTHR24279:SF120">
    <property type="entry name" value="CYTOCHROME P450"/>
    <property type="match status" value="1"/>
</dbReference>
<dbReference type="KEGG" id="dwi:6643771"/>
<dbReference type="SMR" id="B4N1E4"/>
<dbReference type="EMBL" id="CH963920">
    <property type="protein sequence ID" value="EDW78081.1"/>
    <property type="molecule type" value="Genomic_DNA"/>
</dbReference>
<name>B4N1E4_DROWI</name>
<dbReference type="AlphaFoldDB" id="B4N1E4"/>
<accession>B4N1E4</accession>
<evidence type="ECO:0000256" key="7">
    <source>
        <dbReference type="ARBA" id="ARBA00023004"/>
    </source>
</evidence>
<sequence>MLKTSRILSVLQTSKTPVPALCCQSFRCQTNAATALARDDNEWQQAKPFEEIPRINSFDLIRKMMLPGGKYKNKDVVQLIMAMREDYGDIFIMPAMFGTPSILTTHNPKDFEVVFRNEGVWPTRAGNATLLYHREHYSKNFFQGVEGLLPTQGKKWGDFRSIVNPVLMQPKNVRLYYKKMSLVNQDFVECIKAIRDPKTLEAPDNFLDYINRWTLESVSVVALDKQLGLLRKSGNDDQAMVLFRSLDDFFDLSADFEMKPSLWRYINTPKLKRLMKALDNIQNTTLSFVDEAVKRLEEETKQGVVKSESEQSVLEKLLKIDKKVATVMAMDMLMAGVDTTSSTFTAALLTLAKNPEVQEKLREEVKQVLPHKDSEFTEATMKNVPYLRACIKESQRVYPLIVGNLRSTAKDCVLSGYRVPADNVVTMIPLTHLISDKYFPRASEFLPERWLRPVDGDAANSLKLTYPFVFLPFGFGPRMCVGKRIVDMELELGLARLIRNFKVEFNHPTDNAFRASLINVPNIPLKFKFTDLSD</sequence>
<dbReference type="STRING" id="7260.B4N1E4"/>
<dbReference type="InterPro" id="IPR036396">
    <property type="entry name" value="Cyt_P450_sf"/>
</dbReference>
<evidence type="ECO:0000256" key="2">
    <source>
        <dbReference type="ARBA" id="ARBA00004370"/>
    </source>
</evidence>
<dbReference type="GO" id="GO:0004497">
    <property type="term" value="F:monooxygenase activity"/>
    <property type="evidence" value="ECO:0007669"/>
    <property type="project" value="UniProtKB-KW"/>
</dbReference>
<dbReference type="PRINTS" id="PR00463">
    <property type="entry name" value="EP450I"/>
</dbReference>
<keyword evidence="9" id="KW-0472">Membrane</keyword>
<comment type="subcellular location">
    <subcellularLocation>
        <location evidence="2">Membrane</location>
    </subcellularLocation>
</comment>
<dbReference type="InterPro" id="IPR001128">
    <property type="entry name" value="Cyt_P450"/>
</dbReference>